<dbReference type="Ensembl" id="ENSCINT00000032486.1">
    <property type="protein sequence ID" value="ENSCINP00000034485.1"/>
    <property type="gene ID" value="ENSCING00000022262.1"/>
</dbReference>
<dbReference type="AlphaFoldDB" id="H2XXV1"/>
<accession>H2XXV1</accession>
<evidence type="ECO:0000313" key="1">
    <source>
        <dbReference type="Ensembl" id="ENSCINP00000034485.1"/>
    </source>
</evidence>
<dbReference type="HOGENOM" id="CLU_128263_0_0_1"/>
<dbReference type="GeneTree" id="ENSGT00390000015815"/>
<organism evidence="1 2">
    <name type="scientific">Ciona intestinalis</name>
    <name type="common">Transparent sea squirt</name>
    <name type="synonym">Ascidia intestinalis</name>
    <dbReference type="NCBI Taxonomy" id="7719"/>
    <lineage>
        <taxon>Eukaryota</taxon>
        <taxon>Metazoa</taxon>
        <taxon>Chordata</taxon>
        <taxon>Tunicata</taxon>
        <taxon>Ascidiacea</taxon>
        <taxon>Phlebobranchia</taxon>
        <taxon>Cionidae</taxon>
        <taxon>Ciona</taxon>
    </lineage>
</organism>
<dbReference type="Pfam" id="PF05427">
    <property type="entry name" value="FIBP"/>
    <property type="match status" value="1"/>
</dbReference>
<dbReference type="PANTHER" id="PTHR13223">
    <property type="entry name" value="ACIDIC FIBROBLAST GROWTH FACTOR INTRACELLULAR BINDING PROTEIN"/>
    <property type="match status" value="1"/>
</dbReference>
<dbReference type="PANTHER" id="PTHR13223:SF2">
    <property type="entry name" value="ACIDIC FIBROBLAST GROWTH FACTOR INTRACELLULAR-BINDING PROTEIN"/>
    <property type="match status" value="1"/>
</dbReference>
<dbReference type="OMA" id="CKRIFKT"/>
<dbReference type="Proteomes" id="UP000008144">
    <property type="component" value="Chromosome 6"/>
</dbReference>
<dbReference type="InterPro" id="IPR008614">
    <property type="entry name" value="FIBP"/>
</dbReference>
<reference evidence="1" key="2">
    <citation type="journal article" date="2008" name="Genome Biol.">
        <title>Improved genome assembly and evidence-based global gene model set for the chordate Ciona intestinalis: new insight into intron and operon populations.</title>
        <authorList>
            <person name="Satou Y."/>
            <person name="Mineta K."/>
            <person name="Ogasawara M."/>
            <person name="Sasakura Y."/>
            <person name="Shoguchi E."/>
            <person name="Ueno K."/>
            <person name="Yamada L."/>
            <person name="Matsumoto J."/>
            <person name="Wasserscheid J."/>
            <person name="Dewar K."/>
            <person name="Wiley G.B."/>
            <person name="Macmil S.L."/>
            <person name="Roe B.A."/>
            <person name="Zeller R.W."/>
            <person name="Hastings K.E."/>
            <person name="Lemaire P."/>
            <person name="Lindquist E."/>
            <person name="Endo T."/>
            <person name="Hotta K."/>
            <person name="Inaba K."/>
        </authorList>
    </citation>
    <scope>NUCLEOTIDE SEQUENCE [LARGE SCALE GENOMIC DNA]</scope>
    <source>
        <strain evidence="1">wild type</strain>
    </source>
</reference>
<dbReference type="EMBL" id="EAAA01002282">
    <property type="status" value="NOT_ANNOTATED_CDS"/>
    <property type="molecule type" value="Genomic_DNA"/>
</dbReference>
<keyword evidence="2" id="KW-1185">Reference proteome</keyword>
<reference evidence="1" key="4">
    <citation type="submission" date="2025-09" db="UniProtKB">
        <authorList>
            <consortium name="Ensembl"/>
        </authorList>
    </citation>
    <scope>IDENTIFICATION</scope>
</reference>
<dbReference type="InParanoid" id="H2XXV1"/>
<evidence type="ECO:0000313" key="2">
    <source>
        <dbReference type="Proteomes" id="UP000008144"/>
    </source>
</evidence>
<protein>
    <submittedName>
        <fullName evidence="1">Uncharacterized protein</fullName>
    </submittedName>
</protein>
<reference evidence="2" key="1">
    <citation type="journal article" date="2002" name="Science">
        <title>The draft genome of Ciona intestinalis: insights into chordate and vertebrate origins.</title>
        <authorList>
            <person name="Dehal P."/>
            <person name="Satou Y."/>
            <person name="Campbell R.K."/>
            <person name="Chapman J."/>
            <person name="Degnan B."/>
            <person name="De Tomaso A."/>
            <person name="Davidson B."/>
            <person name="Di Gregorio A."/>
            <person name="Gelpke M."/>
            <person name="Goodstein D.M."/>
            <person name="Harafuji N."/>
            <person name="Hastings K.E."/>
            <person name="Ho I."/>
            <person name="Hotta K."/>
            <person name="Huang W."/>
            <person name="Kawashima T."/>
            <person name="Lemaire P."/>
            <person name="Martinez D."/>
            <person name="Meinertzhagen I.A."/>
            <person name="Necula S."/>
            <person name="Nonaka M."/>
            <person name="Putnam N."/>
            <person name="Rash S."/>
            <person name="Saiga H."/>
            <person name="Satake M."/>
            <person name="Terry A."/>
            <person name="Yamada L."/>
            <person name="Wang H.G."/>
            <person name="Awazu S."/>
            <person name="Azumi K."/>
            <person name="Boore J."/>
            <person name="Branno M."/>
            <person name="Chin-Bow S."/>
            <person name="DeSantis R."/>
            <person name="Doyle S."/>
            <person name="Francino P."/>
            <person name="Keys D.N."/>
            <person name="Haga S."/>
            <person name="Hayashi H."/>
            <person name="Hino K."/>
            <person name="Imai K.S."/>
            <person name="Inaba K."/>
            <person name="Kano S."/>
            <person name="Kobayashi K."/>
            <person name="Kobayashi M."/>
            <person name="Lee B.I."/>
            <person name="Makabe K.W."/>
            <person name="Manohar C."/>
            <person name="Matassi G."/>
            <person name="Medina M."/>
            <person name="Mochizuki Y."/>
            <person name="Mount S."/>
            <person name="Morishita T."/>
            <person name="Miura S."/>
            <person name="Nakayama A."/>
            <person name="Nishizaka S."/>
            <person name="Nomoto H."/>
            <person name="Ohta F."/>
            <person name="Oishi K."/>
            <person name="Rigoutsos I."/>
            <person name="Sano M."/>
            <person name="Sasaki A."/>
            <person name="Sasakura Y."/>
            <person name="Shoguchi E."/>
            <person name="Shin-i T."/>
            <person name="Spagnuolo A."/>
            <person name="Stainier D."/>
            <person name="Suzuki M.M."/>
            <person name="Tassy O."/>
            <person name="Takatori N."/>
            <person name="Tokuoka M."/>
            <person name="Yagi K."/>
            <person name="Yoshizaki F."/>
            <person name="Wada S."/>
            <person name="Zhang C."/>
            <person name="Hyatt P.D."/>
            <person name="Larimer F."/>
            <person name="Detter C."/>
            <person name="Doggett N."/>
            <person name="Glavina T."/>
            <person name="Hawkins T."/>
            <person name="Richardson P."/>
            <person name="Lucas S."/>
            <person name="Kohara Y."/>
            <person name="Levine M."/>
            <person name="Satoh N."/>
            <person name="Rokhsar D.S."/>
        </authorList>
    </citation>
    <scope>NUCLEOTIDE SEQUENCE [LARGE SCALE GENOMIC DNA]</scope>
</reference>
<name>H2XXV1_CIOIN</name>
<dbReference type="STRING" id="7719.ENSCINP00000034485"/>
<reference evidence="1" key="3">
    <citation type="submission" date="2025-08" db="UniProtKB">
        <authorList>
            <consortium name="Ensembl"/>
        </authorList>
    </citation>
    <scope>IDENTIFICATION</scope>
</reference>
<sequence>MEIIPDVDVFVGNNIHVDFEIYHYWLRNIGADEVTDLLVSSGASNISHIEINNDDFEKSLLYSHVLDQYRLFSMVEPMVQVPTVLCTQLTYQISHKIQESLVSNYYELDDQVVREILGKKLSKGTRRDLDEVAAKTHKRLRFCHRQFDNCKRIFKTLEDWPGSLLDNIQTKFLLPQELAW</sequence>
<proteinExistence type="predicted"/>